<reference evidence="2" key="1">
    <citation type="submission" date="2017-02" db="EMBL/GenBank/DDBJ databases">
        <authorList>
            <person name="Furmanczyk E.M."/>
        </authorList>
    </citation>
    <scope>NUCLEOTIDE SEQUENCE [LARGE SCALE GENOMIC DNA]</scope>
    <source>
        <strain evidence="2">AP3_22</strain>
    </source>
</reference>
<comment type="caution">
    <text evidence="1">The sequence shown here is derived from an EMBL/GenBank/DDBJ whole genome shotgun (WGS) entry which is preliminary data.</text>
</comment>
<dbReference type="Proteomes" id="UP000237440">
    <property type="component" value="Unassembled WGS sequence"/>
</dbReference>
<name>A0A2S3VI09_9PSED</name>
<protein>
    <submittedName>
        <fullName evidence="1">Uncharacterized protein</fullName>
    </submittedName>
</protein>
<organism evidence="1 2">
    <name type="scientific">Pseudomonas laurylsulfativorans</name>
    <dbReference type="NCBI Taxonomy" id="1943631"/>
    <lineage>
        <taxon>Bacteria</taxon>
        <taxon>Pseudomonadati</taxon>
        <taxon>Pseudomonadota</taxon>
        <taxon>Gammaproteobacteria</taxon>
        <taxon>Pseudomonadales</taxon>
        <taxon>Pseudomonadaceae</taxon>
        <taxon>Pseudomonas</taxon>
    </lineage>
</organism>
<proteinExistence type="predicted"/>
<keyword evidence="2" id="KW-1185">Reference proteome</keyword>
<dbReference type="EMBL" id="MUJK01000011">
    <property type="protein sequence ID" value="POF39608.1"/>
    <property type="molecule type" value="Genomic_DNA"/>
</dbReference>
<dbReference type="AlphaFoldDB" id="A0A2S3VI09"/>
<sequence>MMGGVMDQFDIDASIQRLRSYDVDVVRSGNSYGDIQEPAKGAVVGEGILAFTANLSAQDREDVLHAFLFASLVANKKYPEESQGKEWYLLFVEVMLSAGWVPSQKYYNDLNVSGNTVRMDQLVLEILGSVIAGLALPGTATALMLKVAGDAVHALKKRETALTVYERNMLDHGVGGMAAGTCTEQNGEVTLALGMVRFIRENTSTKVLFVDVESRKVKLYRGESVFRKVPSLVESNREYIRAKLGDNAKRKVEEYEI</sequence>
<accession>A0A2S3VI09</accession>
<evidence type="ECO:0000313" key="2">
    <source>
        <dbReference type="Proteomes" id="UP000237440"/>
    </source>
</evidence>
<evidence type="ECO:0000313" key="1">
    <source>
        <dbReference type="EMBL" id="POF39608.1"/>
    </source>
</evidence>
<gene>
    <name evidence="1" type="ORF">B0D71_25075</name>
</gene>